<dbReference type="AlphaFoldDB" id="A0A8S0SS21"/>
<name>A0A8S0SS21_OLEEU</name>
<dbReference type="GO" id="GO:0016301">
    <property type="term" value="F:kinase activity"/>
    <property type="evidence" value="ECO:0007669"/>
    <property type="project" value="UniProtKB-KW"/>
</dbReference>
<dbReference type="Proteomes" id="UP000594638">
    <property type="component" value="Unassembled WGS sequence"/>
</dbReference>
<comment type="caution">
    <text evidence="1">The sequence shown here is derived from an EMBL/GenBank/DDBJ whole genome shotgun (WGS) entry which is preliminary data.</text>
</comment>
<dbReference type="PANTHER" id="PTHR33491">
    <property type="entry name" value="OSJNBA0016N04.9 PROTEIN"/>
    <property type="match status" value="1"/>
</dbReference>
<dbReference type="Gramene" id="OE9A023568T1">
    <property type="protein sequence ID" value="OE9A023568C1"/>
    <property type="gene ID" value="OE9A023568"/>
</dbReference>
<keyword evidence="1" id="KW-0418">Kinase</keyword>
<dbReference type="OrthoDB" id="4062651at2759"/>
<organism evidence="1 2">
    <name type="scientific">Olea europaea subsp. europaea</name>
    <dbReference type="NCBI Taxonomy" id="158383"/>
    <lineage>
        <taxon>Eukaryota</taxon>
        <taxon>Viridiplantae</taxon>
        <taxon>Streptophyta</taxon>
        <taxon>Embryophyta</taxon>
        <taxon>Tracheophyta</taxon>
        <taxon>Spermatophyta</taxon>
        <taxon>Magnoliopsida</taxon>
        <taxon>eudicotyledons</taxon>
        <taxon>Gunneridae</taxon>
        <taxon>Pentapetalae</taxon>
        <taxon>asterids</taxon>
        <taxon>lamiids</taxon>
        <taxon>Lamiales</taxon>
        <taxon>Oleaceae</taxon>
        <taxon>Oleeae</taxon>
        <taxon>Olea</taxon>
    </lineage>
</organism>
<sequence>MRAVTCTRVFTRQITLPSYRVWARAFIVRGPRPPCERQSVPFAASPIALSLFLTSSFRLLDFFFLESLVTVHGVGHSRSSHRFPSAAEHSSLFTPVSKQVLGSWLDLTVPYLFGISSGSGCSIGPPFDINCDTSFNPPKAFTSEGIGTGAQDFRSGCVAYCSDSGQLRQEYCSGIGCCQTSILRGLKTILISTDSLSNHTELLSFNRCGYSSHGEKDSYVFRVFDLSDPHVWDTAAVAVVDMWEIHISSQAAKISMNATVIPAL</sequence>
<dbReference type="EMBL" id="CACTIH010005464">
    <property type="protein sequence ID" value="CAA2994055.1"/>
    <property type="molecule type" value="Genomic_DNA"/>
</dbReference>
<reference evidence="1 2" key="1">
    <citation type="submission" date="2019-12" db="EMBL/GenBank/DDBJ databases">
        <authorList>
            <person name="Alioto T."/>
            <person name="Alioto T."/>
            <person name="Gomez Garrido J."/>
        </authorList>
    </citation>
    <scope>NUCLEOTIDE SEQUENCE [LARGE SCALE GENOMIC DNA]</scope>
</reference>
<evidence type="ECO:0000313" key="2">
    <source>
        <dbReference type="Proteomes" id="UP000594638"/>
    </source>
</evidence>
<evidence type="ECO:0000313" key="1">
    <source>
        <dbReference type="EMBL" id="CAA2994055.1"/>
    </source>
</evidence>
<proteinExistence type="predicted"/>
<keyword evidence="1" id="KW-0808">Transferase</keyword>
<gene>
    <name evidence="1" type="ORF">OLEA9_A023568</name>
</gene>
<protein>
    <submittedName>
        <fullName evidence="1">Serine threonine kinase</fullName>
    </submittedName>
</protein>
<accession>A0A8S0SS21</accession>
<keyword evidence="2" id="KW-1185">Reference proteome</keyword>